<evidence type="ECO:0000256" key="4">
    <source>
        <dbReference type="ARBA" id="ARBA00022737"/>
    </source>
</evidence>
<feature type="domain" description="Beta/gamma crystallin 'Greek key'" evidence="5">
    <location>
        <begin position="97"/>
        <end position="139"/>
    </location>
</feature>
<reference evidence="6" key="2">
    <citation type="submission" date="2025-09" db="UniProtKB">
        <authorList>
            <consortium name="Ensembl"/>
        </authorList>
    </citation>
    <scope>IDENTIFICATION</scope>
</reference>
<dbReference type="Ensembl" id="ENSOSUT00000012209.1">
    <property type="protein sequence ID" value="ENSOSUP00000011802.1"/>
    <property type="gene ID" value="ENSOSUG00000008524.1"/>
</dbReference>
<accession>A0A8C8AUY2</accession>
<dbReference type="InterPro" id="IPR001064">
    <property type="entry name" value="Beta/gamma_crystallin"/>
</dbReference>
<dbReference type="Gene3D" id="2.60.20.10">
    <property type="entry name" value="Crystallins"/>
    <property type="match status" value="2"/>
</dbReference>
<evidence type="ECO:0000259" key="5">
    <source>
        <dbReference type="PROSITE" id="PS50915"/>
    </source>
</evidence>
<organism evidence="6 7">
    <name type="scientific">Otus sunia</name>
    <name type="common">Oriental scops-owl</name>
    <dbReference type="NCBI Taxonomy" id="257818"/>
    <lineage>
        <taxon>Eukaryota</taxon>
        <taxon>Metazoa</taxon>
        <taxon>Chordata</taxon>
        <taxon>Craniata</taxon>
        <taxon>Vertebrata</taxon>
        <taxon>Euteleostomi</taxon>
        <taxon>Archelosauria</taxon>
        <taxon>Archosauria</taxon>
        <taxon>Dinosauria</taxon>
        <taxon>Saurischia</taxon>
        <taxon>Theropoda</taxon>
        <taxon>Coelurosauria</taxon>
        <taxon>Aves</taxon>
        <taxon>Neognathae</taxon>
        <taxon>Neoaves</taxon>
        <taxon>Telluraves</taxon>
        <taxon>Strigiformes</taxon>
        <taxon>Strigidae</taxon>
        <taxon>Otus</taxon>
    </lineage>
</organism>
<dbReference type="Proteomes" id="UP000694552">
    <property type="component" value="Unplaced"/>
</dbReference>
<dbReference type="GO" id="GO:0007601">
    <property type="term" value="P:visual perception"/>
    <property type="evidence" value="ECO:0007669"/>
    <property type="project" value="TreeGrafter"/>
</dbReference>
<keyword evidence="3" id="KW-0273">Eye lens protein</keyword>
<dbReference type="PROSITE" id="PS50915">
    <property type="entry name" value="CRYSTALLIN_BETA_GAMMA"/>
    <property type="match status" value="1"/>
</dbReference>
<name>A0A8C8AUY2_9STRI</name>
<dbReference type="AlphaFoldDB" id="A0A8C8AUY2"/>
<dbReference type="SUPFAM" id="SSF49695">
    <property type="entry name" value="gamma-Crystallin-like"/>
    <property type="match status" value="1"/>
</dbReference>
<protein>
    <submittedName>
        <fullName evidence="6">Crystallin gamma A</fullName>
    </submittedName>
</protein>
<proteinExistence type="inferred from homology"/>
<dbReference type="Pfam" id="PF00030">
    <property type="entry name" value="Crystall"/>
    <property type="match status" value="2"/>
</dbReference>
<dbReference type="PRINTS" id="PR01367">
    <property type="entry name" value="BGCRYSTALLIN"/>
</dbReference>
<reference evidence="6" key="1">
    <citation type="submission" date="2025-08" db="UniProtKB">
        <authorList>
            <consortium name="Ensembl"/>
        </authorList>
    </citation>
    <scope>IDENTIFICATION</scope>
</reference>
<comment type="function">
    <text evidence="1">Crystallins are the dominant structural components of the vertebrate eye lens.</text>
</comment>
<dbReference type="PANTHER" id="PTHR11818:SF119">
    <property type="entry name" value="GAMMA-CRYSTALLIN D"/>
    <property type="match status" value="1"/>
</dbReference>
<keyword evidence="7" id="KW-1185">Reference proteome</keyword>
<dbReference type="SMART" id="SM00247">
    <property type="entry name" value="XTALbg"/>
    <property type="match status" value="2"/>
</dbReference>
<dbReference type="GO" id="GO:0005212">
    <property type="term" value="F:structural constituent of eye lens"/>
    <property type="evidence" value="ECO:0007669"/>
    <property type="project" value="UniProtKB-KW"/>
</dbReference>
<sequence>MKTNFWSHCYECSNNPNYSGQQYFLKTGDYSDFLKWSSLCNSMRSCHVIPQNSVSHKIQLCEKDELQGQMLELTNYSLPVPGYIRLTEIFFLDVLGGSWILQEMLNFRGQQYLLMPGKYRRFTDWGAMTAKVGFFQPAVHIS</sequence>
<dbReference type="InterPro" id="IPR050252">
    <property type="entry name" value="Beta/Gamma-Crystallin"/>
</dbReference>
<evidence type="ECO:0000313" key="6">
    <source>
        <dbReference type="Ensembl" id="ENSOSUP00000011802.1"/>
    </source>
</evidence>
<dbReference type="PANTHER" id="PTHR11818">
    <property type="entry name" value="BETA/GAMMA CRYSTALLIN"/>
    <property type="match status" value="1"/>
</dbReference>
<evidence type="ECO:0000313" key="7">
    <source>
        <dbReference type="Proteomes" id="UP000694552"/>
    </source>
</evidence>
<dbReference type="InterPro" id="IPR011024">
    <property type="entry name" value="G_crystallin-like"/>
</dbReference>
<evidence type="ECO:0000256" key="2">
    <source>
        <dbReference type="ARBA" id="ARBA00009646"/>
    </source>
</evidence>
<evidence type="ECO:0000256" key="3">
    <source>
        <dbReference type="ARBA" id="ARBA00022613"/>
    </source>
</evidence>
<dbReference type="GO" id="GO:0002088">
    <property type="term" value="P:lens development in camera-type eye"/>
    <property type="evidence" value="ECO:0007669"/>
    <property type="project" value="TreeGrafter"/>
</dbReference>
<comment type="similarity">
    <text evidence="2">Belongs to the beta/gamma-crystallin family.</text>
</comment>
<keyword evidence="4" id="KW-0677">Repeat</keyword>
<evidence type="ECO:0000256" key="1">
    <source>
        <dbReference type="ARBA" id="ARBA00003689"/>
    </source>
</evidence>